<evidence type="ECO:0000256" key="1">
    <source>
        <dbReference type="PROSITE-ProRule" id="PRU00473"/>
    </source>
</evidence>
<dbReference type="InterPro" id="IPR036737">
    <property type="entry name" value="OmpA-like_sf"/>
</dbReference>
<accession>E3I2W7</accession>
<dbReference type="CDD" id="cd07185">
    <property type="entry name" value="OmpA_C-like"/>
    <property type="match status" value="1"/>
</dbReference>
<keyword evidence="3" id="KW-0812">Transmembrane</keyword>
<evidence type="ECO:0000259" key="4">
    <source>
        <dbReference type="PROSITE" id="PS51123"/>
    </source>
</evidence>
<organism evidence="5 6">
    <name type="scientific">Rhodomicrobium vannielii (strain ATCC 17100 / DSM 162 / LMG 4299 / NCIMB 10020 / ATH 3.1.1)</name>
    <dbReference type="NCBI Taxonomy" id="648757"/>
    <lineage>
        <taxon>Bacteria</taxon>
        <taxon>Pseudomonadati</taxon>
        <taxon>Pseudomonadota</taxon>
        <taxon>Alphaproteobacteria</taxon>
        <taxon>Hyphomicrobiales</taxon>
        <taxon>Hyphomicrobiaceae</taxon>
        <taxon>Rhodomicrobium</taxon>
    </lineage>
</organism>
<dbReference type="Proteomes" id="UP000001399">
    <property type="component" value="Chromosome"/>
</dbReference>
<feature type="coiled-coil region" evidence="2">
    <location>
        <begin position="129"/>
        <end position="156"/>
    </location>
</feature>
<keyword evidence="6" id="KW-1185">Reference proteome</keyword>
<dbReference type="EMBL" id="CP002292">
    <property type="protein sequence ID" value="ADP72562.1"/>
    <property type="molecule type" value="Genomic_DNA"/>
</dbReference>
<dbReference type="Gene3D" id="3.30.1330.60">
    <property type="entry name" value="OmpA-like domain"/>
    <property type="match status" value="1"/>
</dbReference>
<dbReference type="eggNOG" id="COG1360">
    <property type="taxonomic scope" value="Bacteria"/>
</dbReference>
<dbReference type="NCBIfam" id="NF006545">
    <property type="entry name" value="PRK09039.1-4"/>
    <property type="match status" value="1"/>
</dbReference>
<dbReference type="STRING" id="648757.Rvan_3379"/>
<protein>
    <submittedName>
        <fullName evidence="5">OmpA/MotB domain protein</fullName>
    </submittedName>
</protein>
<keyword evidence="3" id="KW-1133">Transmembrane helix</keyword>
<evidence type="ECO:0000313" key="6">
    <source>
        <dbReference type="Proteomes" id="UP000001399"/>
    </source>
</evidence>
<name>E3I2W7_RHOVT</name>
<dbReference type="SUPFAM" id="SSF103088">
    <property type="entry name" value="OmpA-like"/>
    <property type="match status" value="1"/>
</dbReference>
<feature type="transmembrane region" description="Helical" evidence="3">
    <location>
        <begin position="21"/>
        <end position="43"/>
    </location>
</feature>
<dbReference type="Pfam" id="PF00691">
    <property type="entry name" value="OmpA"/>
    <property type="match status" value="1"/>
</dbReference>
<keyword evidence="2" id="KW-0175">Coiled coil</keyword>
<sequence length="339" mass="37593">MALSKRRRPHAVDYWPGFVDALSTLLLVVTFLMVLFMVAQYFAAQDASGKDTALAKLQRQIAQMADLLSLERSQKKTAMEETSGLRETLAASSAENKRLTSLLSVDSAKSGDARVAAVTTQLDEQKSITAQALAQVELLNQQILALRKQLAALENSLGDSDKRDKQAQAQISDLGQRLNVALAKRVQELSQYRSTFFGELKKSLGDRDDIQVVGDRFVFQSEIFFDSGSADLSPLGYAELDKLGTALRDLENKIPRDINWVLRIDGHTDVRPIATAAFRSNWELSSQRAISVVKYLVSKGVPPNRLVAAGFGEYQPLTSGYTDADLRRNRRIELKLTEK</sequence>
<dbReference type="OrthoDB" id="9815217at2"/>
<dbReference type="NCBIfam" id="NF006543">
    <property type="entry name" value="PRK09039.1-2"/>
    <property type="match status" value="1"/>
</dbReference>
<reference evidence="6" key="1">
    <citation type="journal article" date="2011" name="J. Bacteriol.">
        <title>Genome sequences of eight morphologically diverse alphaproteobacteria.</title>
        <authorList>
            <consortium name="US DOE Joint Genome Institute"/>
            <person name="Brown P.J."/>
            <person name="Kysela D.T."/>
            <person name="Buechlein A."/>
            <person name="Hemmerich C."/>
            <person name="Brun Y.V."/>
        </authorList>
    </citation>
    <scope>NUCLEOTIDE SEQUENCE [LARGE SCALE GENOMIC DNA]</scope>
    <source>
        <strain evidence="6">ATCC 17100 / ATH 3.1.1 / DSM 162 / LMG 4299</strain>
    </source>
</reference>
<evidence type="ECO:0000256" key="3">
    <source>
        <dbReference type="SAM" id="Phobius"/>
    </source>
</evidence>
<dbReference type="PROSITE" id="PS51123">
    <property type="entry name" value="OMPA_2"/>
    <property type="match status" value="1"/>
</dbReference>
<keyword evidence="1 3" id="KW-0472">Membrane</keyword>
<dbReference type="PANTHER" id="PTHR30329">
    <property type="entry name" value="STATOR ELEMENT OF FLAGELLAR MOTOR COMPLEX"/>
    <property type="match status" value="1"/>
</dbReference>
<dbReference type="HOGENOM" id="CLU_016890_14_3_5"/>
<proteinExistence type="predicted"/>
<dbReference type="GO" id="GO:0016020">
    <property type="term" value="C:membrane"/>
    <property type="evidence" value="ECO:0007669"/>
    <property type="project" value="UniProtKB-UniRule"/>
</dbReference>
<dbReference type="PANTHER" id="PTHR30329:SF21">
    <property type="entry name" value="LIPOPROTEIN YIAD-RELATED"/>
    <property type="match status" value="1"/>
</dbReference>
<dbReference type="AlphaFoldDB" id="E3I2W7"/>
<dbReference type="RefSeq" id="WP_013420920.1">
    <property type="nucleotide sequence ID" value="NC_014664.1"/>
</dbReference>
<evidence type="ECO:0000313" key="5">
    <source>
        <dbReference type="EMBL" id="ADP72562.1"/>
    </source>
</evidence>
<feature type="domain" description="OmpA-like" evidence="4">
    <location>
        <begin position="213"/>
        <end position="339"/>
    </location>
</feature>
<dbReference type="KEGG" id="rva:Rvan_3379"/>
<dbReference type="InterPro" id="IPR006665">
    <property type="entry name" value="OmpA-like"/>
</dbReference>
<evidence type="ECO:0000256" key="2">
    <source>
        <dbReference type="SAM" id="Coils"/>
    </source>
</evidence>
<dbReference type="NCBIfam" id="NF006544">
    <property type="entry name" value="PRK09039.1-3"/>
    <property type="match status" value="1"/>
</dbReference>
<gene>
    <name evidence="5" type="ordered locus">Rvan_3379</name>
</gene>
<dbReference type="InterPro" id="IPR050330">
    <property type="entry name" value="Bact_OuterMem_StrucFunc"/>
</dbReference>